<sequence length="253" mass="28137">MQPASPTTFEPPMPVVPVRADGRFVLLDVGYGLETGATPVRAQEARACLCARSAAFLRSHEMPEASMQLRMSEAEKAAFRSFASRAGSYFEFGIGGSTYAAAELVKGRVVAIDSDPEWVDKARNALSPSAYERTLLRVDIGPTREWGYPTGGLGSEQHGRYFNAIAEHQPQDFDFCLVDGRFRIACLIAALRSTRSDTVVAFHDYRCRPHYHPAEQFGRVIYEAEDISFFVRRPGLSNAELDRAKMKYGKDAR</sequence>
<organism evidence="1 2">
    <name type="scientific">Methylorubrum rhodinum</name>
    <dbReference type="NCBI Taxonomy" id="29428"/>
    <lineage>
        <taxon>Bacteria</taxon>
        <taxon>Pseudomonadati</taxon>
        <taxon>Pseudomonadota</taxon>
        <taxon>Alphaproteobacteria</taxon>
        <taxon>Hyphomicrobiales</taxon>
        <taxon>Methylobacteriaceae</taxon>
        <taxon>Methylorubrum</taxon>
    </lineage>
</organism>
<dbReference type="SUPFAM" id="SSF53335">
    <property type="entry name" value="S-adenosyl-L-methionine-dependent methyltransferases"/>
    <property type="match status" value="1"/>
</dbReference>
<protein>
    <submittedName>
        <fullName evidence="1">Uncharacterized protein</fullName>
    </submittedName>
</protein>
<name>A0A840ZPW9_9HYPH</name>
<dbReference type="InterPro" id="IPR029063">
    <property type="entry name" value="SAM-dependent_MTases_sf"/>
</dbReference>
<proteinExistence type="predicted"/>
<accession>A0A840ZPW9</accession>
<evidence type="ECO:0000313" key="2">
    <source>
        <dbReference type="Proteomes" id="UP000583454"/>
    </source>
</evidence>
<dbReference type="EMBL" id="JACHOP010000043">
    <property type="protein sequence ID" value="MBB5760322.1"/>
    <property type="molecule type" value="Genomic_DNA"/>
</dbReference>
<dbReference type="Gene3D" id="3.40.50.150">
    <property type="entry name" value="Vaccinia Virus protein VP39"/>
    <property type="match status" value="1"/>
</dbReference>
<keyword evidence="2" id="KW-1185">Reference proteome</keyword>
<dbReference type="AlphaFoldDB" id="A0A840ZPW9"/>
<evidence type="ECO:0000313" key="1">
    <source>
        <dbReference type="EMBL" id="MBB5760322.1"/>
    </source>
</evidence>
<reference evidence="1 2" key="1">
    <citation type="submission" date="2020-08" db="EMBL/GenBank/DDBJ databases">
        <title>Genomic Encyclopedia of Type Strains, Phase IV (KMG-IV): sequencing the most valuable type-strain genomes for metagenomic binning, comparative biology and taxonomic classification.</title>
        <authorList>
            <person name="Goeker M."/>
        </authorList>
    </citation>
    <scope>NUCLEOTIDE SEQUENCE [LARGE SCALE GENOMIC DNA]</scope>
    <source>
        <strain evidence="1 2">DSM 2163</strain>
    </source>
</reference>
<comment type="caution">
    <text evidence="1">The sequence shown here is derived from an EMBL/GenBank/DDBJ whole genome shotgun (WGS) entry which is preliminary data.</text>
</comment>
<gene>
    <name evidence="1" type="ORF">HNR00_005071</name>
</gene>
<dbReference type="RefSeq" id="WP_183574175.1">
    <property type="nucleotide sequence ID" value="NZ_JACHOP010000043.1"/>
</dbReference>
<dbReference type="Proteomes" id="UP000583454">
    <property type="component" value="Unassembled WGS sequence"/>
</dbReference>